<proteinExistence type="predicted"/>
<feature type="domain" description="Helix-turn-helix" evidence="2">
    <location>
        <begin position="10"/>
        <end position="59"/>
    </location>
</feature>
<evidence type="ECO:0000259" key="2">
    <source>
        <dbReference type="Pfam" id="PF12728"/>
    </source>
</evidence>
<evidence type="ECO:0000256" key="1">
    <source>
        <dbReference type="SAM" id="MobiDB-lite"/>
    </source>
</evidence>
<dbReference type="EMBL" id="BSRX01000005">
    <property type="protein sequence ID" value="GLW53042.1"/>
    <property type="molecule type" value="Genomic_DNA"/>
</dbReference>
<dbReference type="InterPro" id="IPR010093">
    <property type="entry name" value="SinI_DNA-bd"/>
</dbReference>
<dbReference type="Gene3D" id="1.10.10.10">
    <property type="entry name" value="Winged helix-like DNA-binding domain superfamily/Winged helix DNA-binding domain"/>
    <property type="match status" value="1"/>
</dbReference>
<dbReference type="InterPro" id="IPR009061">
    <property type="entry name" value="DNA-bd_dom_put_sf"/>
</dbReference>
<evidence type="ECO:0000313" key="3">
    <source>
        <dbReference type="EMBL" id="GLW53042.1"/>
    </source>
</evidence>
<dbReference type="InterPro" id="IPR041657">
    <property type="entry name" value="HTH_17"/>
</dbReference>
<dbReference type="GO" id="GO:0003677">
    <property type="term" value="F:DNA binding"/>
    <property type="evidence" value="ECO:0007669"/>
    <property type="project" value="InterPro"/>
</dbReference>
<dbReference type="NCBIfam" id="TIGR01764">
    <property type="entry name" value="excise"/>
    <property type="match status" value="1"/>
</dbReference>
<dbReference type="InterPro" id="IPR036388">
    <property type="entry name" value="WH-like_DNA-bd_sf"/>
</dbReference>
<dbReference type="SUPFAM" id="SSF46955">
    <property type="entry name" value="Putative DNA-binding domain"/>
    <property type="match status" value="1"/>
</dbReference>
<dbReference type="Proteomes" id="UP001165143">
    <property type="component" value="Unassembled WGS sequence"/>
</dbReference>
<comment type="caution">
    <text evidence="3">The sequence shown here is derived from an EMBL/GenBank/DDBJ whole genome shotgun (WGS) entry which is preliminary data.</text>
</comment>
<name>A0A9W6PDP9_9ACTN</name>
<evidence type="ECO:0000313" key="4">
    <source>
        <dbReference type="Proteomes" id="UP001165143"/>
    </source>
</evidence>
<sequence length="66" mass="7781">MPMSTDRLWTLRELAEYLGVPVQSIYQMNWRGTGPRSFKVGRHRRYHPSDVQQWLEARSSDMGSAR</sequence>
<feature type="region of interest" description="Disordered" evidence="1">
    <location>
        <begin position="47"/>
        <end position="66"/>
    </location>
</feature>
<dbReference type="AlphaFoldDB" id="A0A9W6PDP9"/>
<organism evidence="3 4">
    <name type="scientific">Kitasatospora phosalacinea</name>
    <dbReference type="NCBI Taxonomy" id="2065"/>
    <lineage>
        <taxon>Bacteria</taxon>
        <taxon>Bacillati</taxon>
        <taxon>Actinomycetota</taxon>
        <taxon>Actinomycetes</taxon>
        <taxon>Kitasatosporales</taxon>
        <taxon>Streptomycetaceae</taxon>
        <taxon>Kitasatospora</taxon>
    </lineage>
</organism>
<reference evidence="3" key="1">
    <citation type="submission" date="2023-02" db="EMBL/GenBank/DDBJ databases">
        <title>Kitasatospora phosalacinea NBRC 14362.</title>
        <authorList>
            <person name="Ichikawa N."/>
            <person name="Sato H."/>
            <person name="Tonouchi N."/>
        </authorList>
    </citation>
    <scope>NUCLEOTIDE SEQUENCE</scope>
    <source>
        <strain evidence="3">NBRC 14362</strain>
    </source>
</reference>
<accession>A0A9W6PDP9</accession>
<dbReference type="Pfam" id="PF12728">
    <property type="entry name" value="HTH_17"/>
    <property type="match status" value="1"/>
</dbReference>
<gene>
    <name evidence="3" type="ORF">Kpho01_10530</name>
</gene>
<protein>
    <recommendedName>
        <fullName evidence="2">Helix-turn-helix domain-containing protein</fullName>
    </recommendedName>
</protein>